<dbReference type="AlphaFoldDB" id="G3XM00"/>
<accession>G3XM00</accession>
<dbReference type="InterPro" id="IPR015590">
    <property type="entry name" value="Aldehyde_DH_dom"/>
</dbReference>
<dbReference type="InterPro" id="IPR016161">
    <property type="entry name" value="Ald_DH/histidinol_DH"/>
</dbReference>
<name>G3XM00_ASPNA</name>
<dbReference type="PANTHER" id="PTHR43720">
    <property type="entry name" value="2-AMINOMUCONIC SEMIALDEHYDE DEHYDROGENASE"/>
    <property type="match status" value="1"/>
</dbReference>
<evidence type="ECO:0000259" key="3">
    <source>
        <dbReference type="Pfam" id="PF00171"/>
    </source>
</evidence>
<dbReference type="HOGENOM" id="CLU_2432763_0_0_1"/>
<evidence type="ECO:0000313" key="5">
    <source>
        <dbReference type="Proteomes" id="UP000009038"/>
    </source>
</evidence>
<gene>
    <name evidence="4" type="ORF">ASPNIDRAFT_142824</name>
</gene>
<organism evidence="4 5">
    <name type="scientific">Aspergillus niger (strain ATCC 1015 / CBS 113.46 / FGSC A1144 / LSHB Ac4 / NCTC 3858a / NRRL 328 / USDA 3528.7)</name>
    <dbReference type="NCBI Taxonomy" id="380704"/>
    <lineage>
        <taxon>Eukaryota</taxon>
        <taxon>Fungi</taxon>
        <taxon>Dikarya</taxon>
        <taxon>Ascomycota</taxon>
        <taxon>Pezizomycotina</taxon>
        <taxon>Eurotiomycetes</taxon>
        <taxon>Eurotiomycetidae</taxon>
        <taxon>Eurotiales</taxon>
        <taxon>Aspergillaceae</taxon>
        <taxon>Aspergillus</taxon>
        <taxon>Aspergillus subgen. Circumdati</taxon>
    </lineage>
</organism>
<dbReference type="SUPFAM" id="SSF53720">
    <property type="entry name" value="ALDH-like"/>
    <property type="match status" value="1"/>
</dbReference>
<protein>
    <recommendedName>
        <fullName evidence="3">Aldehyde dehydrogenase domain-containing protein</fullName>
    </recommendedName>
</protein>
<feature type="domain" description="Aldehyde dehydrogenase" evidence="3">
    <location>
        <begin position="37"/>
        <end position="82"/>
    </location>
</feature>
<evidence type="ECO:0000256" key="2">
    <source>
        <dbReference type="ARBA" id="ARBA00023027"/>
    </source>
</evidence>
<comment type="similarity">
    <text evidence="1">Belongs to the aldehyde dehydrogenase family.</text>
</comment>
<dbReference type="Proteomes" id="UP000009038">
    <property type="component" value="Unassembled WGS sequence"/>
</dbReference>
<proteinExistence type="inferred from homology"/>
<dbReference type="EMBL" id="ACJE01000001">
    <property type="protein sequence ID" value="EHA28113.1"/>
    <property type="molecule type" value="Genomic_DNA"/>
</dbReference>
<dbReference type="InterPro" id="IPR016163">
    <property type="entry name" value="Ald_DH_C"/>
</dbReference>
<sequence>MIIFREKIFGPVVVIPTFETAEQAIRKVSNSVPSTGPKMESGMGWINSSDDSDSCTPFGGIKQSGIGRKLGEAGLAAYCSINSCQLGCETV</sequence>
<dbReference type="Gene3D" id="3.40.309.10">
    <property type="entry name" value="Aldehyde Dehydrogenase, Chain A, domain 2"/>
    <property type="match status" value="1"/>
</dbReference>
<dbReference type="Pfam" id="PF00171">
    <property type="entry name" value="Aldedh"/>
    <property type="match status" value="1"/>
</dbReference>
<evidence type="ECO:0000256" key="1">
    <source>
        <dbReference type="ARBA" id="ARBA00009986"/>
    </source>
</evidence>
<reference evidence="4 5" key="1">
    <citation type="journal article" date="2011" name="Genome Res.">
        <title>Comparative genomics of citric-acid-producing Aspergillus niger ATCC 1015 versus enzyme-producing CBS 513.88.</title>
        <authorList>
            <person name="Andersen M.R."/>
            <person name="Salazar M.P."/>
            <person name="Schaap P.J."/>
            <person name="van de Vondervoort P.J."/>
            <person name="Culley D."/>
            <person name="Thykaer J."/>
            <person name="Frisvad J.C."/>
            <person name="Nielsen K.F."/>
            <person name="Albang R."/>
            <person name="Albermann K."/>
            <person name="Berka R.M."/>
            <person name="Braus G.H."/>
            <person name="Braus-Stromeyer S.A."/>
            <person name="Corrochano L.M."/>
            <person name="Dai Z."/>
            <person name="van Dijck P.W."/>
            <person name="Hofmann G."/>
            <person name="Lasure L.L."/>
            <person name="Magnuson J.K."/>
            <person name="Menke H."/>
            <person name="Meijer M."/>
            <person name="Meijer S.L."/>
            <person name="Nielsen J.B."/>
            <person name="Nielsen M.L."/>
            <person name="van Ooyen A.J."/>
            <person name="Pel H.J."/>
            <person name="Poulsen L."/>
            <person name="Samson R.A."/>
            <person name="Stam H."/>
            <person name="Tsang A."/>
            <person name="van den Brink J.M."/>
            <person name="Atkins A."/>
            <person name="Aerts A."/>
            <person name="Shapiro H."/>
            <person name="Pangilinan J."/>
            <person name="Salamov A."/>
            <person name="Lou Y."/>
            <person name="Lindquist E."/>
            <person name="Lucas S."/>
            <person name="Grimwood J."/>
            <person name="Grigoriev I.V."/>
            <person name="Kubicek C.P."/>
            <person name="Martinez D."/>
            <person name="van Peij N.N."/>
            <person name="Roubos J.A."/>
            <person name="Nielsen J."/>
            <person name="Baker S.E."/>
        </authorList>
    </citation>
    <scope>NUCLEOTIDE SEQUENCE [LARGE SCALE GENOMIC DNA]</scope>
    <source>
        <strain evidence="5">ATCC 1015 / CBS 113.46 / FGSC A1144 / LSHB Ac4 / NCTC 3858a / NRRL 328 / USDA 3528.7</strain>
    </source>
</reference>
<comment type="caution">
    <text evidence="4">The sequence shown here is derived from an EMBL/GenBank/DDBJ whole genome shotgun (WGS) entry which is preliminary data.</text>
</comment>
<dbReference type="GO" id="GO:0006598">
    <property type="term" value="P:polyamine catabolic process"/>
    <property type="evidence" value="ECO:0007669"/>
    <property type="project" value="TreeGrafter"/>
</dbReference>
<dbReference type="GO" id="GO:0004029">
    <property type="term" value="F:aldehyde dehydrogenase (NAD+) activity"/>
    <property type="evidence" value="ECO:0007669"/>
    <property type="project" value="TreeGrafter"/>
</dbReference>
<keyword evidence="2" id="KW-0520">NAD</keyword>
<dbReference type="STRING" id="380704.G3XM00"/>
<feature type="non-terminal residue" evidence="4">
    <location>
        <position position="91"/>
    </location>
</feature>
<dbReference type="PANTHER" id="PTHR43720:SF2">
    <property type="entry name" value="2-AMINOMUCONIC SEMIALDEHYDE DEHYDROGENASE"/>
    <property type="match status" value="1"/>
</dbReference>
<evidence type="ECO:0000313" key="4">
    <source>
        <dbReference type="EMBL" id="EHA28113.1"/>
    </source>
</evidence>
<dbReference type="VEuPathDB" id="FungiDB:ASPNIDRAFT2_142824"/>